<accession>A0AAV4WQG5</accession>
<reference evidence="1 2" key="1">
    <citation type="submission" date="2021-06" db="EMBL/GenBank/DDBJ databases">
        <title>Caerostris darwini draft genome.</title>
        <authorList>
            <person name="Kono N."/>
            <person name="Arakawa K."/>
        </authorList>
    </citation>
    <scope>NUCLEOTIDE SEQUENCE [LARGE SCALE GENOMIC DNA]</scope>
</reference>
<gene>
    <name evidence="1" type="ORF">CDAR_168761</name>
</gene>
<dbReference type="AlphaFoldDB" id="A0AAV4WQG5"/>
<comment type="caution">
    <text evidence="1">The sequence shown here is derived from an EMBL/GenBank/DDBJ whole genome shotgun (WGS) entry which is preliminary data.</text>
</comment>
<protein>
    <submittedName>
        <fullName evidence="1">Uncharacterized protein</fullName>
    </submittedName>
</protein>
<dbReference type="Proteomes" id="UP001054837">
    <property type="component" value="Unassembled WGS sequence"/>
</dbReference>
<evidence type="ECO:0000313" key="2">
    <source>
        <dbReference type="Proteomes" id="UP001054837"/>
    </source>
</evidence>
<organism evidence="1 2">
    <name type="scientific">Caerostris darwini</name>
    <dbReference type="NCBI Taxonomy" id="1538125"/>
    <lineage>
        <taxon>Eukaryota</taxon>
        <taxon>Metazoa</taxon>
        <taxon>Ecdysozoa</taxon>
        <taxon>Arthropoda</taxon>
        <taxon>Chelicerata</taxon>
        <taxon>Arachnida</taxon>
        <taxon>Araneae</taxon>
        <taxon>Araneomorphae</taxon>
        <taxon>Entelegynae</taxon>
        <taxon>Araneoidea</taxon>
        <taxon>Araneidae</taxon>
        <taxon>Caerostris</taxon>
    </lineage>
</organism>
<dbReference type="EMBL" id="BPLQ01014939">
    <property type="protein sequence ID" value="GIY84533.1"/>
    <property type="molecule type" value="Genomic_DNA"/>
</dbReference>
<evidence type="ECO:0000313" key="1">
    <source>
        <dbReference type="EMBL" id="GIY84533.1"/>
    </source>
</evidence>
<keyword evidence="2" id="KW-1185">Reference proteome</keyword>
<proteinExistence type="predicted"/>
<name>A0AAV4WQG5_9ARAC</name>
<sequence length="135" mass="15042">MLERSASTTASIHPHISYCFKLSADTNYTTADRKTYFLSDSQHGMNTKYQTSVITMALSMPSSQPFISERKILLPLGFTHSDHFDKTSQFLRSVGVGIVTPSLPHPPAREDIKPATMLIIKPILCVLLLTPFTFP</sequence>